<sequence>MSMTRPPIQKTLNKETYYSIESDRYYQSTTFFKNFEKCETATVAQLNDIYKPDINQKALLVGNYLHSYFESHTAHENFIKQHESDMFTKRGTLLKDYQIADSMIATLADDPMFNNLYQGKKEAIVKGQIEGVNWKGKIDCLNLDRKIFLDLKTTREIDRKYWNEEKHMWQSFMDEYNYPLQMYVYQQLIYQQYGVMCTPYIIAVSKQEIPAKAVISIPKKRLAEAQEEIETLQPRFEKVKSGFEVPIRCGKCAYCRKTATLGEITSMENLIS</sequence>
<comment type="caution">
    <text evidence="5">The sequence shown here is derived from an EMBL/GenBank/DDBJ whole genome shotgun (WGS) entry which is preliminary data.</text>
</comment>
<dbReference type="STRING" id="1423811.FC72_GL000503"/>
<evidence type="ECO:0000256" key="3">
    <source>
        <dbReference type="ARBA" id="ARBA00022840"/>
    </source>
</evidence>
<dbReference type="Gene3D" id="3.90.320.10">
    <property type="match status" value="1"/>
</dbReference>
<proteinExistence type="predicted"/>
<keyword evidence="2" id="KW-0378">Hydrolase</keyword>
<dbReference type="GO" id="GO:0005524">
    <property type="term" value="F:ATP binding"/>
    <property type="evidence" value="ECO:0007669"/>
    <property type="project" value="UniProtKB-KW"/>
</dbReference>
<keyword evidence="6" id="KW-1185">Reference proteome</keyword>
<reference evidence="5 6" key="1">
    <citation type="journal article" date="2015" name="Genome Announc.">
        <title>Expanding the biotechnology potential of lactobacilli through comparative genomics of 213 strains and associated genera.</title>
        <authorList>
            <person name="Sun Z."/>
            <person name="Harris H.M."/>
            <person name="McCann A."/>
            <person name="Guo C."/>
            <person name="Argimon S."/>
            <person name="Zhang W."/>
            <person name="Yang X."/>
            <person name="Jeffery I.B."/>
            <person name="Cooney J.C."/>
            <person name="Kagawa T.F."/>
            <person name="Liu W."/>
            <person name="Song Y."/>
            <person name="Salvetti E."/>
            <person name="Wrobel A."/>
            <person name="Rasinkangas P."/>
            <person name="Parkhill J."/>
            <person name="Rea M.C."/>
            <person name="O'Sullivan O."/>
            <person name="Ritari J."/>
            <person name="Douillard F.P."/>
            <person name="Paul Ross R."/>
            <person name="Yang R."/>
            <person name="Briner A.E."/>
            <person name="Felis G.E."/>
            <person name="de Vos W.M."/>
            <person name="Barrangou R."/>
            <person name="Klaenhammer T.R."/>
            <person name="Caufield P.W."/>
            <person name="Cui Y."/>
            <person name="Zhang H."/>
            <person name="O'Toole P.W."/>
        </authorList>
    </citation>
    <scope>NUCLEOTIDE SEQUENCE [LARGE SCALE GENOMIC DNA]</scope>
    <source>
        <strain evidence="5 6">DSM 20183</strain>
    </source>
</reference>
<evidence type="ECO:0000256" key="1">
    <source>
        <dbReference type="ARBA" id="ARBA00022741"/>
    </source>
</evidence>
<name>A0A0R1IZQ0_9LACO</name>
<evidence type="ECO:0000313" key="5">
    <source>
        <dbReference type="EMBL" id="KRK64335.1"/>
    </source>
</evidence>
<protein>
    <recommendedName>
        <fullName evidence="4">Putative exodeoxyribonuclease 8 PDDEXK-like domain-containing protein</fullName>
    </recommendedName>
</protein>
<dbReference type="Pfam" id="PF12684">
    <property type="entry name" value="DUF3799"/>
    <property type="match status" value="1"/>
</dbReference>
<dbReference type="GO" id="GO:0004386">
    <property type="term" value="F:helicase activity"/>
    <property type="evidence" value="ECO:0007669"/>
    <property type="project" value="UniProtKB-KW"/>
</dbReference>
<evidence type="ECO:0000256" key="2">
    <source>
        <dbReference type="ARBA" id="ARBA00022806"/>
    </source>
</evidence>
<organism evidence="5 6">
    <name type="scientific">Companilactobacillus tucceti DSM 20183</name>
    <dbReference type="NCBI Taxonomy" id="1423811"/>
    <lineage>
        <taxon>Bacteria</taxon>
        <taxon>Bacillati</taxon>
        <taxon>Bacillota</taxon>
        <taxon>Bacilli</taxon>
        <taxon>Lactobacillales</taxon>
        <taxon>Lactobacillaceae</taxon>
        <taxon>Companilactobacillus</taxon>
    </lineage>
</organism>
<gene>
    <name evidence="5" type="ORF">FC72_GL000503</name>
</gene>
<dbReference type="Proteomes" id="UP000050929">
    <property type="component" value="Unassembled WGS sequence"/>
</dbReference>
<keyword evidence="1" id="KW-0547">Nucleotide-binding</keyword>
<evidence type="ECO:0000313" key="6">
    <source>
        <dbReference type="Proteomes" id="UP000050929"/>
    </source>
</evidence>
<dbReference type="EMBL" id="AZDG01000013">
    <property type="protein sequence ID" value="KRK64335.1"/>
    <property type="molecule type" value="Genomic_DNA"/>
</dbReference>
<accession>A0A0R1IZQ0</accession>
<dbReference type="PATRIC" id="fig|1423811.3.peg.507"/>
<evidence type="ECO:0000259" key="4">
    <source>
        <dbReference type="Pfam" id="PF12684"/>
    </source>
</evidence>
<feature type="domain" description="Putative exodeoxyribonuclease 8 PDDEXK-like" evidence="4">
    <location>
        <begin position="28"/>
        <end position="258"/>
    </location>
</feature>
<dbReference type="AlphaFoldDB" id="A0A0R1IZQ0"/>
<keyword evidence="3" id="KW-0067">ATP-binding</keyword>
<dbReference type="InterPro" id="IPR011604">
    <property type="entry name" value="PDDEXK-like_dom_sf"/>
</dbReference>
<keyword evidence="2" id="KW-0347">Helicase</keyword>
<dbReference type="InterPro" id="IPR024432">
    <property type="entry name" value="Put_RecE_PDDEXK-like_dom"/>
</dbReference>